<evidence type="ECO:0000259" key="9">
    <source>
        <dbReference type="PROSITE" id="PS51820"/>
    </source>
</evidence>
<evidence type="ECO:0000313" key="10">
    <source>
        <dbReference type="EMBL" id="CAI4060779.1"/>
    </source>
</evidence>
<feature type="compositionally biased region" description="Low complexity" evidence="7">
    <location>
        <begin position="865"/>
        <end position="874"/>
    </location>
</feature>
<keyword evidence="5" id="KW-0325">Glycoprotein</keyword>
<feature type="signal peptide" evidence="8">
    <location>
        <begin position="1"/>
        <end position="23"/>
    </location>
</feature>
<dbReference type="Gene3D" id="6.10.250.3040">
    <property type="match status" value="1"/>
</dbReference>
<dbReference type="GeneID" id="80923727"/>
<keyword evidence="3" id="KW-0336">GPI-anchor</keyword>
<accession>A0AA35JGY7</accession>
<dbReference type="Pfam" id="PF07691">
    <property type="entry name" value="PA14"/>
    <property type="match status" value="1"/>
</dbReference>
<dbReference type="Pfam" id="PF13928">
    <property type="entry name" value="Flocculin_t3"/>
    <property type="match status" value="3"/>
</dbReference>
<reference evidence="10" key="1">
    <citation type="submission" date="2022-10" db="EMBL/GenBank/DDBJ databases">
        <authorList>
            <person name="Byrne P K."/>
        </authorList>
    </citation>
    <scope>NUCLEOTIDE SEQUENCE</scope>
    <source>
        <strain evidence="10">IFO1802</strain>
    </source>
</reference>
<keyword evidence="11" id="KW-1185">Reference proteome</keyword>
<dbReference type="PROSITE" id="PS51820">
    <property type="entry name" value="PA14"/>
    <property type="match status" value="1"/>
</dbReference>
<sequence length="1155" mass="118904">MSVRRSIFSAVLALLALANTTSANTEACLPTNEREDGMNINFYEYMLGDTSTYTDPAYMGYGYANTKNLGSVSGQTELSVYYSSPCDSIPTCSENLQPMKRDEQPCAETSVAFTRRDDDDCDPDAAYWSSDLFGFYTTPTNVTVEMTGYFLPPENGSYSFFFDSVDDSAILSVGGEDAFECCEQQQSPSTSTSFTVNGVSGDTSSSLEGSVYLYAGYYYPMKIVFSNANSSATLPVGMTLPNGTFVFDDFEGYVYSFDNNPVQADCTIADPARHTIAAVARTRTLPWTGTYTTTEMQTSTYTGLNGLTTEETIFEIQTPSVVNSSTATSGFTSSSAGPITTGTIITTGTSTFAIPTSSVAASSSQSEIVSSAFSSNLTTSSVATSSTTPSSSVATSSTTPSSSAATSSTTPSSSAASSSHIEIVSSSAFSSNLTTSSVATSSTTPSSSAATSSTAPSSTVAAASAIPSSSVAASSPQSEIISSSAYSSNLTTSSTTISSAQSEITISTVLSDSTISSSASFTGPTFSFAMSSSLSEIKDSSTLSSHSTSSNTALTKTEVTYSSIPYTVPDSNLPTSPTETEVTSSSTATASSTQPRATSSFISSTRSITPMYPSNQTLVTSSSIPTTSGFYTLSESRESSETGGNSISNDPRLSSLDANAHTATTSSDSIEISSAPSQSGTISSSTTPTDLTTEVSETSNGFTRSTSTSGSYSTTTAFASSSSFSTSGSSNPHESAVSSSSSTSSLTTFASSKASESSYTIPLTDTATEFSNNKSESISYPTTYFKSRETTAVSTSVPSLSEPASLLSSSSSSISRYVTSGIKSETASTTAGANTSVDEAFVSPSVVQTISSNEVSSEPYHDHTTTPSVTSVPTKKSETTLVTVTSCESGICSETTSPAVVSTATTTVRGIATEYATWCPISTSESREQTTIVTVTSCESEICSETVSPVIISTARTTVNGITSEYTTWCPISTAEPSQQTVAVTVTSCESGVCSETASPAIVSTATTTINDVVKVYTTWCPITANEESAKISAAAGISGTSTISEATNTKTGAHGNEVSSVSGSNYAEVQASTAVNTIADSNDVSSELKTASTEGLGAIYLSTVSQEHRGTSSNGALVSSTASLEMSSYVDEANGLLTNSAISVFIASVLLAII</sequence>
<feature type="compositionally biased region" description="Low complexity" evidence="7">
    <location>
        <begin position="666"/>
        <end position="679"/>
    </location>
</feature>
<evidence type="ECO:0000256" key="1">
    <source>
        <dbReference type="ARBA" id="ARBA00004589"/>
    </source>
</evidence>
<feature type="region of interest" description="Disordered" evidence="7">
    <location>
        <begin position="630"/>
        <end position="743"/>
    </location>
</feature>
<feature type="region of interest" description="Disordered" evidence="7">
    <location>
        <begin position="565"/>
        <end position="608"/>
    </location>
</feature>
<proteinExistence type="inferred from homology"/>
<feature type="compositionally biased region" description="Polar residues" evidence="7">
    <location>
        <begin position="641"/>
        <end position="652"/>
    </location>
</feature>
<dbReference type="InterPro" id="IPR037524">
    <property type="entry name" value="PA14/GLEYA"/>
</dbReference>
<evidence type="ECO:0000256" key="7">
    <source>
        <dbReference type="SAM" id="MobiDB-lite"/>
    </source>
</evidence>
<evidence type="ECO:0000256" key="5">
    <source>
        <dbReference type="ARBA" id="ARBA00023180"/>
    </source>
</evidence>
<dbReference type="SMART" id="SM00758">
    <property type="entry name" value="PA14"/>
    <property type="match status" value="1"/>
</dbReference>
<feature type="compositionally biased region" description="Polar residues" evidence="7">
    <location>
        <begin position="680"/>
        <end position="697"/>
    </location>
</feature>
<comment type="subcellular location">
    <subcellularLocation>
        <location evidence="1">Membrane</location>
        <topology evidence="1">Lipid-anchor</topology>
        <topology evidence="1">GPI-anchor</topology>
    </subcellularLocation>
</comment>
<feature type="region of interest" description="Disordered" evidence="7">
    <location>
        <begin position="380"/>
        <end position="417"/>
    </location>
</feature>
<evidence type="ECO:0000256" key="4">
    <source>
        <dbReference type="ARBA" id="ARBA00022729"/>
    </source>
</evidence>
<dbReference type="RefSeq" id="XP_056087427.1">
    <property type="nucleotide sequence ID" value="XM_056227624.1"/>
</dbReference>
<protein>
    <recommendedName>
        <fullName evidence="9">PA14 domain-containing protein</fullName>
    </recommendedName>
</protein>
<evidence type="ECO:0000256" key="6">
    <source>
        <dbReference type="ARBA" id="ARBA00023288"/>
    </source>
</evidence>
<feature type="region of interest" description="Disordered" evidence="7">
    <location>
        <begin position="852"/>
        <end position="874"/>
    </location>
</feature>
<feature type="chain" id="PRO_5041358498" description="PA14 domain-containing protein" evidence="8">
    <location>
        <begin position="24"/>
        <end position="1155"/>
    </location>
</feature>
<evidence type="ECO:0000313" key="11">
    <source>
        <dbReference type="Proteomes" id="UP001162087"/>
    </source>
</evidence>
<feature type="compositionally biased region" description="Low complexity" evidence="7">
    <location>
        <begin position="574"/>
        <end position="608"/>
    </location>
</feature>
<gene>
    <name evidence="10" type="primary">SKDI06G0150</name>
    <name evidence="10" type="ORF">SKDI_06G0150</name>
</gene>
<feature type="compositionally biased region" description="Low complexity" evidence="7">
    <location>
        <begin position="698"/>
        <end position="743"/>
    </location>
</feature>
<dbReference type="AlphaFoldDB" id="A0AA35JGY7"/>
<evidence type="ECO:0000256" key="2">
    <source>
        <dbReference type="ARBA" id="ARBA00009615"/>
    </source>
</evidence>
<feature type="domain" description="PA14" evidence="9">
    <location>
        <begin position="91"/>
        <end position="252"/>
    </location>
</feature>
<dbReference type="EMBL" id="OX365901">
    <property type="protein sequence ID" value="CAI4060779.1"/>
    <property type="molecule type" value="Genomic_DNA"/>
</dbReference>
<name>A0AA35JGY7_SACK1</name>
<keyword evidence="4 8" id="KW-0732">Signal</keyword>
<dbReference type="InterPro" id="IPR025928">
    <property type="entry name" value="Flocculin_t3_rpt"/>
</dbReference>
<dbReference type="InterPro" id="IPR011658">
    <property type="entry name" value="PA14_dom"/>
</dbReference>
<dbReference type="GO" id="GO:0098552">
    <property type="term" value="C:side of membrane"/>
    <property type="evidence" value="ECO:0007669"/>
    <property type="project" value="UniProtKB-KW"/>
</dbReference>
<keyword evidence="3" id="KW-0472">Membrane</keyword>
<dbReference type="Proteomes" id="UP001162087">
    <property type="component" value="Chromosome 6"/>
</dbReference>
<evidence type="ECO:0000256" key="8">
    <source>
        <dbReference type="SAM" id="SignalP"/>
    </source>
</evidence>
<organism evidence="10 11">
    <name type="scientific">Saccharomyces kudriavzevii (strain ATCC MYA-4449 / AS 2.2408 / CBS 8840 / NBRC 1802 / NCYC 2889)</name>
    <name type="common">Yeast</name>
    <dbReference type="NCBI Taxonomy" id="226230"/>
    <lineage>
        <taxon>Eukaryota</taxon>
        <taxon>Fungi</taxon>
        <taxon>Dikarya</taxon>
        <taxon>Ascomycota</taxon>
        <taxon>Saccharomycotina</taxon>
        <taxon>Saccharomycetes</taxon>
        <taxon>Saccharomycetales</taxon>
        <taxon>Saccharomycetaceae</taxon>
        <taxon>Saccharomyces</taxon>
    </lineage>
</organism>
<evidence type="ECO:0000256" key="3">
    <source>
        <dbReference type="ARBA" id="ARBA00022622"/>
    </source>
</evidence>
<comment type="similarity">
    <text evidence="2">Belongs to the flocculin family.</text>
</comment>
<dbReference type="Gene3D" id="2.60.120.1560">
    <property type="match status" value="2"/>
</dbReference>
<keyword evidence="6" id="KW-0449">Lipoprotein</keyword>